<comment type="caution">
    <text evidence="1">The sequence shown here is derived from an EMBL/GenBank/DDBJ whole genome shotgun (WGS) entry which is preliminary data.</text>
</comment>
<evidence type="ECO:0000313" key="1">
    <source>
        <dbReference type="EMBL" id="CAD8169271.1"/>
    </source>
</evidence>
<dbReference type="AlphaFoldDB" id="A0A8S1UX04"/>
<gene>
    <name evidence="1" type="ORF">PPENT_87.1.T0500248</name>
</gene>
<sequence>MINSTLIQECKRKRKNQRGQQSSINVKYDRAQNFEIKKKEILLLEQEIQFEFISRTIPDSTRDPIYQMIMEEQRDQDRSVMQKRKKHYVLIILKIIHNYQNQQRGKKLKITSKNNQQYNYKSFEKLRAKSLNNFAFYLKKLPQQFLDKLTYIRNLVKFKGKIQNYQNKQQNLQYFLEWQFIKKS</sequence>
<proteinExistence type="predicted"/>
<dbReference type="Proteomes" id="UP000689195">
    <property type="component" value="Unassembled WGS sequence"/>
</dbReference>
<evidence type="ECO:0000313" key="2">
    <source>
        <dbReference type="Proteomes" id="UP000689195"/>
    </source>
</evidence>
<keyword evidence="2" id="KW-1185">Reference proteome</keyword>
<dbReference type="InterPro" id="IPR019579">
    <property type="entry name" value="FAM161A/B"/>
</dbReference>
<accession>A0A8S1UX04</accession>
<dbReference type="EMBL" id="CAJJDO010000050">
    <property type="protein sequence ID" value="CAD8169271.1"/>
    <property type="molecule type" value="Genomic_DNA"/>
</dbReference>
<name>A0A8S1UX04_9CILI</name>
<dbReference type="Pfam" id="PF10595">
    <property type="entry name" value="FAM161A_B"/>
    <property type="match status" value="1"/>
</dbReference>
<protein>
    <submittedName>
        <fullName evidence="1">Uncharacterized protein</fullName>
    </submittedName>
</protein>
<reference evidence="1" key="1">
    <citation type="submission" date="2021-01" db="EMBL/GenBank/DDBJ databases">
        <authorList>
            <consortium name="Genoscope - CEA"/>
            <person name="William W."/>
        </authorList>
    </citation>
    <scope>NUCLEOTIDE SEQUENCE</scope>
</reference>
<organism evidence="1 2">
    <name type="scientific">Paramecium pentaurelia</name>
    <dbReference type="NCBI Taxonomy" id="43138"/>
    <lineage>
        <taxon>Eukaryota</taxon>
        <taxon>Sar</taxon>
        <taxon>Alveolata</taxon>
        <taxon>Ciliophora</taxon>
        <taxon>Intramacronucleata</taxon>
        <taxon>Oligohymenophorea</taxon>
        <taxon>Peniculida</taxon>
        <taxon>Parameciidae</taxon>
        <taxon>Paramecium</taxon>
    </lineage>
</organism>